<accession>A0A8J4F6C8</accession>
<protein>
    <submittedName>
        <fullName evidence="3">Uncharacterized protein</fullName>
    </submittedName>
</protein>
<feature type="compositionally biased region" description="Polar residues" evidence="2">
    <location>
        <begin position="173"/>
        <end position="184"/>
    </location>
</feature>
<dbReference type="InterPro" id="IPR001611">
    <property type="entry name" value="Leu-rich_rpt"/>
</dbReference>
<organism evidence="3 4">
    <name type="scientific">Volvox africanus</name>
    <dbReference type="NCBI Taxonomy" id="51714"/>
    <lineage>
        <taxon>Eukaryota</taxon>
        <taxon>Viridiplantae</taxon>
        <taxon>Chlorophyta</taxon>
        <taxon>core chlorophytes</taxon>
        <taxon>Chlorophyceae</taxon>
        <taxon>CS clade</taxon>
        <taxon>Chlamydomonadales</taxon>
        <taxon>Volvocaceae</taxon>
        <taxon>Volvox</taxon>
    </lineage>
</organism>
<evidence type="ECO:0000256" key="2">
    <source>
        <dbReference type="SAM" id="MobiDB-lite"/>
    </source>
</evidence>
<comment type="subcellular location">
    <subcellularLocation>
        <location evidence="1">Cytoplasm</location>
        <location evidence="1">Cytoskeleton</location>
        <location evidence="1">Cilium axoneme</location>
    </subcellularLocation>
</comment>
<feature type="region of interest" description="Disordered" evidence="2">
    <location>
        <begin position="33"/>
        <end position="89"/>
    </location>
</feature>
<evidence type="ECO:0000256" key="1">
    <source>
        <dbReference type="ARBA" id="ARBA00004430"/>
    </source>
</evidence>
<dbReference type="Proteomes" id="UP000747399">
    <property type="component" value="Unassembled WGS sequence"/>
</dbReference>
<dbReference type="AlphaFoldDB" id="A0A8J4F6C8"/>
<reference evidence="3" key="1">
    <citation type="journal article" date="2021" name="Proc. Natl. Acad. Sci. U.S.A.">
        <title>Three genomes in the algal genus Volvox reveal the fate of a haploid sex-determining region after a transition to homothallism.</title>
        <authorList>
            <person name="Yamamoto K."/>
            <person name="Hamaji T."/>
            <person name="Kawai-Toyooka H."/>
            <person name="Matsuzaki R."/>
            <person name="Takahashi F."/>
            <person name="Nishimura Y."/>
            <person name="Kawachi M."/>
            <person name="Noguchi H."/>
            <person name="Minakuchi Y."/>
            <person name="Umen J.G."/>
            <person name="Toyoda A."/>
            <person name="Nozaki H."/>
        </authorList>
    </citation>
    <scope>NUCLEOTIDE SEQUENCE</scope>
    <source>
        <strain evidence="3">NIES-3780</strain>
    </source>
</reference>
<dbReference type="Pfam" id="PF13516">
    <property type="entry name" value="LRR_6"/>
    <property type="match status" value="1"/>
</dbReference>
<comment type="caution">
    <text evidence="3">The sequence shown here is derived from an EMBL/GenBank/DDBJ whole genome shotgun (WGS) entry which is preliminary data.</text>
</comment>
<gene>
    <name evidence="3" type="ORF">Vafri_16343</name>
</gene>
<evidence type="ECO:0000313" key="4">
    <source>
        <dbReference type="Proteomes" id="UP000747399"/>
    </source>
</evidence>
<dbReference type="SUPFAM" id="SSF52047">
    <property type="entry name" value="RNI-like"/>
    <property type="match status" value="1"/>
</dbReference>
<proteinExistence type="predicted"/>
<dbReference type="PANTHER" id="PTHR24114:SF2">
    <property type="entry name" value="F-BOX DOMAIN-CONTAINING PROTEIN-RELATED"/>
    <property type="match status" value="1"/>
</dbReference>
<evidence type="ECO:0000313" key="3">
    <source>
        <dbReference type="EMBL" id="GIL62027.1"/>
    </source>
</evidence>
<feature type="compositionally biased region" description="Basic and acidic residues" evidence="2">
    <location>
        <begin position="162"/>
        <end position="172"/>
    </location>
</feature>
<dbReference type="Gene3D" id="3.80.10.10">
    <property type="entry name" value="Ribonuclease Inhibitor"/>
    <property type="match status" value="1"/>
</dbReference>
<feature type="compositionally biased region" description="Low complexity" evidence="2">
    <location>
        <begin position="33"/>
        <end position="61"/>
    </location>
</feature>
<feature type="region of interest" description="Disordered" evidence="2">
    <location>
        <begin position="113"/>
        <end position="185"/>
    </location>
</feature>
<dbReference type="EMBL" id="BNCO01000049">
    <property type="protein sequence ID" value="GIL62027.1"/>
    <property type="molecule type" value="Genomic_DNA"/>
</dbReference>
<keyword evidence="4" id="KW-1185">Reference proteome</keyword>
<name>A0A8J4F6C8_9CHLO</name>
<dbReference type="SMART" id="SM00368">
    <property type="entry name" value="LRR_RI"/>
    <property type="match status" value="2"/>
</dbReference>
<dbReference type="GO" id="GO:0005930">
    <property type="term" value="C:axoneme"/>
    <property type="evidence" value="ECO:0007669"/>
    <property type="project" value="UniProtKB-SubCell"/>
</dbReference>
<dbReference type="InterPro" id="IPR052394">
    <property type="entry name" value="LRR-containing"/>
</dbReference>
<dbReference type="InterPro" id="IPR032675">
    <property type="entry name" value="LRR_dom_sf"/>
</dbReference>
<dbReference type="PANTHER" id="PTHR24114">
    <property type="entry name" value="LEUCINE RICH REPEAT FAMILY PROTEIN"/>
    <property type="match status" value="1"/>
</dbReference>
<sequence>MGPPATPGLRERAVHPFLLKLFCSTPFTASAAAAAPGTTNSPCDLSPTSSPARSRPANSTSGPGRAESPARPNTLRNATIATPVPGRRSENGIFTTIHAVAAFHVAGRVSSASGAASKRSSWDSSRLAEDEGAGGWLPPLVEANRTPRPLTRGDASTILARKTLDSGKESPTVERSNGSVSTSKAGVRGAPQVLLGDRSVAEVMSNFVKPESVSMKTNYLWALLGGACKLEGVEGDCFNADLHERDGNHEYWRRAQGEKIYGPVTYFVSHCWQYKLGDLVGMILQHYDELPETDGGRLYVPVYYWVDIFAVTQHFVGDFTEHPDADFKGVIESAKGGVLFSMAPWRNPLSVKRVWCLFEALTALSLNREINLMTDPFDSTAKVDILLPLFTRQVVEMLDVRNAEATVEKDRDYIMALAERTLGINRFNQTLRTALYHEICEAMILRAVVTGETDEGRKLLERGIIISNATLRFMPKRDSAGKEVERIRDSGLVLLADAVKSCPKLESLVVYTAAETDVTPNGLTTLAKGLAGHPALRHLVVGRHPLMASIPGTGGSLGRTSVSSYASLLSANRTLAHLDLSYNKLGPDGVVALAPALAGNRTLVVLKLRQVGMDGASAITLADNCMTAEGLRDLDISFNPDMGDKAAPALLKLMSHKGLTVLRAQCCRLGWQTGKALIGDQLTRAGSIRELSLGCVVQNSSSSASQDTIDWNHLLLDTSGPNGGRTYRSAPAHGDALVALAGALRQGFKTLERLDLRGCFLGSNVGGESAGLRDALISGLTSVRRGAAFGSLRLLDMRSCNQPELLKMEDSEVELLLKHGGLNLFIKEYKRTGIKGGVLRQYVQYDA</sequence>